<sequence>MPFCNGLTSTGEACPCQRFVPRQRKKGKSEKSSTKCECRHRENLHALEPVRPPQLGTSGKTTVAGVVDMYSADLGRLLHPTKATEDEARKEANTGFRKVVRDDERPVSKASMGRGGDTRFKASESGPKPSRKLLSKPVPFGRVVLLPYGVKSNNKLRSQKAPWGSADYEKLQKAGLAASRDGNDVLSFCKEWSSPAIDEWLRRLLPHPFEYLDARHGQPEEGQYHWKLLSRSRKVMDVVERPGDITGRDMFMVRGGPGKNRDDYVVHFSSVHRIPGSVYSNWQAAMGRVKEGLPEAIKRGEDLGDPTTDEDADLSDSENEGFSNLPSQRPKPRPAYKGVIPAAANFKGKGRAEPGSSSGSEASTDLEGDDDSEDEDAWKADEGASVSKPGYSTGEEEDLGWRKSERLLGKRKRSDQQSGSDDGLESDVEFVEGPSTKKARASGSNHTAVSPINVDNDEWLPLFLQPDPLAPSEPSTSSHISGNVGVAGLESPGKPRTCPWPSK</sequence>
<dbReference type="eggNOG" id="ENOG502RCT1">
    <property type="taxonomic scope" value="Eukaryota"/>
</dbReference>
<feature type="compositionally biased region" description="Low complexity" evidence="1">
    <location>
        <begin position="353"/>
        <end position="363"/>
    </location>
</feature>
<dbReference type="AlphaFoldDB" id="S7PQT1"/>
<proteinExistence type="predicted"/>
<accession>S7PQT1</accession>
<evidence type="ECO:0000256" key="1">
    <source>
        <dbReference type="SAM" id="MobiDB-lite"/>
    </source>
</evidence>
<protein>
    <submittedName>
        <fullName evidence="2">Uncharacterized protein</fullName>
    </submittedName>
</protein>
<dbReference type="Proteomes" id="UP000030669">
    <property type="component" value="Unassembled WGS sequence"/>
</dbReference>
<feature type="compositionally biased region" description="Basic and acidic residues" evidence="1">
    <location>
        <begin position="399"/>
        <end position="408"/>
    </location>
</feature>
<evidence type="ECO:0000313" key="2">
    <source>
        <dbReference type="EMBL" id="EPQ50171.1"/>
    </source>
</evidence>
<dbReference type="RefSeq" id="XP_007871376.1">
    <property type="nucleotide sequence ID" value="XM_007873185.1"/>
</dbReference>
<dbReference type="KEGG" id="gtr:GLOTRDRAFT_134195"/>
<feature type="compositionally biased region" description="Basic and acidic residues" evidence="1">
    <location>
        <begin position="82"/>
        <end position="92"/>
    </location>
</feature>
<dbReference type="OrthoDB" id="2682934at2759"/>
<gene>
    <name evidence="2" type="ORF">GLOTRDRAFT_134195</name>
</gene>
<name>S7PQT1_GLOTA</name>
<dbReference type="EMBL" id="KB469336">
    <property type="protein sequence ID" value="EPQ50171.1"/>
    <property type="molecule type" value="Genomic_DNA"/>
</dbReference>
<reference evidence="2 3" key="1">
    <citation type="journal article" date="2012" name="Science">
        <title>The Paleozoic origin of enzymatic lignin decomposition reconstructed from 31 fungal genomes.</title>
        <authorList>
            <person name="Floudas D."/>
            <person name="Binder M."/>
            <person name="Riley R."/>
            <person name="Barry K."/>
            <person name="Blanchette R.A."/>
            <person name="Henrissat B."/>
            <person name="Martinez A.T."/>
            <person name="Otillar R."/>
            <person name="Spatafora J.W."/>
            <person name="Yadav J.S."/>
            <person name="Aerts A."/>
            <person name="Benoit I."/>
            <person name="Boyd A."/>
            <person name="Carlson A."/>
            <person name="Copeland A."/>
            <person name="Coutinho P.M."/>
            <person name="de Vries R.P."/>
            <person name="Ferreira P."/>
            <person name="Findley K."/>
            <person name="Foster B."/>
            <person name="Gaskell J."/>
            <person name="Glotzer D."/>
            <person name="Gorecki P."/>
            <person name="Heitman J."/>
            <person name="Hesse C."/>
            <person name="Hori C."/>
            <person name="Igarashi K."/>
            <person name="Jurgens J.A."/>
            <person name="Kallen N."/>
            <person name="Kersten P."/>
            <person name="Kohler A."/>
            <person name="Kuees U."/>
            <person name="Kumar T.K.A."/>
            <person name="Kuo A."/>
            <person name="LaButti K."/>
            <person name="Larrondo L.F."/>
            <person name="Lindquist E."/>
            <person name="Ling A."/>
            <person name="Lombard V."/>
            <person name="Lucas S."/>
            <person name="Lundell T."/>
            <person name="Martin R."/>
            <person name="McLaughlin D.J."/>
            <person name="Morgenstern I."/>
            <person name="Morin E."/>
            <person name="Murat C."/>
            <person name="Nagy L.G."/>
            <person name="Nolan M."/>
            <person name="Ohm R.A."/>
            <person name="Patyshakuliyeva A."/>
            <person name="Rokas A."/>
            <person name="Ruiz-Duenas F.J."/>
            <person name="Sabat G."/>
            <person name="Salamov A."/>
            <person name="Samejima M."/>
            <person name="Schmutz J."/>
            <person name="Slot J.C."/>
            <person name="St John F."/>
            <person name="Stenlid J."/>
            <person name="Sun H."/>
            <person name="Sun S."/>
            <person name="Syed K."/>
            <person name="Tsang A."/>
            <person name="Wiebenga A."/>
            <person name="Young D."/>
            <person name="Pisabarro A."/>
            <person name="Eastwood D.C."/>
            <person name="Martin F."/>
            <person name="Cullen D."/>
            <person name="Grigoriev I.V."/>
            <person name="Hibbett D.S."/>
        </authorList>
    </citation>
    <scope>NUCLEOTIDE SEQUENCE [LARGE SCALE GENOMIC DNA]</scope>
    <source>
        <strain evidence="2 3">ATCC 11539</strain>
    </source>
</reference>
<feature type="compositionally biased region" description="Acidic residues" evidence="1">
    <location>
        <begin position="303"/>
        <end position="319"/>
    </location>
</feature>
<feature type="compositionally biased region" description="Acidic residues" evidence="1">
    <location>
        <begin position="364"/>
        <end position="376"/>
    </location>
</feature>
<dbReference type="HOGENOM" id="CLU_541898_0_0_1"/>
<feature type="region of interest" description="Disordered" evidence="1">
    <location>
        <begin position="298"/>
        <end position="503"/>
    </location>
</feature>
<evidence type="ECO:0000313" key="3">
    <source>
        <dbReference type="Proteomes" id="UP000030669"/>
    </source>
</evidence>
<feature type="region of interest" description="Disordered" evidence="1">
    <location>
        <begin position="81"/>
        <end position="134"/>
    </location>
</feature>
<organism evidence="2 3">
    <name type="scientific">Gloeophyllum trabeum (strain ATCC 11539 / FP-39264 / Madison 617)</name>
    <name type="common">Brown rot fungus</name>
    <dbReference type="NCBI Taxonomy" id="670483"/>
    <lineage>
        <taxon>Eukaryota</taxon>
        <taxon>Fungi</taxon>
        <taxon>Dikarya</taxon>
        <taxon>Basidiomycota</taxon>
        <taxon>Agaricomycotina</taxon>
        <taxon>Agaricomycetes</taxon>
        <taxon>Gloeophyllales</taxon>
        <taxon>Gloeophyllaceae</taxon>
        <taxon>Gloeophyllum</taxon>
    </lineage>
</organism>
<keyword evidence="3" id="KW-1185">Reference proteome</keyword>
<dbReference type="GeneID" id="19302953"/>